<keyword evidence="3" id="KW-1185">Reference proteome</keyword>
<dbReference type="Gene3D" id="3.40.930.10">
    <property type="entry name" value="Mannitol-specific EII, Chain A"/>
    <property type="match status" value="1"/>
</dbReference>
<dbReference type="GO" id="GO:0005886">
    <property type="term" value="C:plasma membrane"/>
    <property type="evidence" value="ECO:0007669"/>
    <property type="project" value="TreeGrafter"/>
</dbReference>
<comment type="caution">
    <text evidence="2">The sequence shown here is derived from an EMBL/GenBank/DDBJ whole genome shotgun (WGS) entry which is preliminary data.</text>
</comment>
<dbReference type="GO" id="GO:0005452">
    <property type="term" value="F:solute:inorganic anion antiporter activity"/>
    <property type="evidence" value="ECO:0007669"/>
    <property type="project" value="InterPro"/>
</dbReference>
<protein>
    <recommendedName>
        <fullName evidence="1">Band 3 cytoplasmic domain-containing protein</fullName>
    </recommendedName>
</protein>
<dbReference type="PANTHER" id="PTHR11453:SF47">
    <property type="entry name" value="ANION EXCHANGE PROTEIN"/>
    <property type="match status" value="1"/>
</dbReference>
<dbReference type="EMBL" id="CAJHNH020007357">
    <property type="protein sequence ID" value="CAG5134591.1"/>
    <property type="molecule type" value="Genomic_DNA"/>
</dbReference>
<dbReference type="SUPFAM" id="SSF55804">
    <property type="entry name" value="Phoshotransferase/anion transport protein"/>
    <property type="match status" value="1"/>
</dbReference>
<organism evidence="2 3">
    <name type="scientific">Candidula unifasciata</name>
    <dbReference type="NCBI Taxonomy" id="100452"/>
    <lineage>
        <taxon>Eukaryota</taxon>
        <taxon>Metazoa</taxon>
        <taxon>Spiralia</taxon>
        <taxon>Lophotrochozoa</taxon>
        <taxon>Mollusca</taxon>
        <taxon>Gastropoda</taxon>
        <taxon>Heterobranchia</taxon>
        <taxon>Euthyneura</taxon>
        <taxon>Panpulmonata</taxon>
        <taxon>Eupulmonata</taxon>
        <taxon>Stylommatophora</taxon>
        <taxon>Helicina</taxon>
        <taxon>Helicoidea</taxon>
        <taxon>Geomitridae</taxon>
        <taxon>Candidula</taxon>
    </lineage>
</organism>
<dbReference type="GO" id="GO:0051453">
    <property type="term" value="P:regulation of intracellular pH"/>
    <property type="evidence" value="ECO:0007669"/>
    <property type="project" value="TreeGrafter"/>
</dbReference>
<accession>A0A8S4A8G6</accession>
<dbReference type="OrthoDB" id="1735926at2759"/>
<dbReference type="AlphaFoldDB" id="A0A8S4A8G6"/>
<evidence type="ECO:0000313" key="2">
    <source>
        <dbReference type="EMBL" id="CAG5134591.1"/>
    </source>
</evidence>
<name>A0A8S4A8G6_9EUPU</name>
<evidence type="ECO:0000259" key="1">
    <source>
        <dbReference type="Pfam" id="PF07565"/>
    </source>
</evidence>
<proteinExistence type="predicted"/>
<feature type="domain" description="Band 3 cytoplasmic" evidence="1">
    <location>
        <begin position="1"/>
        <end position="299"/>
    </location>
</feature>
<dbReference type="GO" id="GO:0008509">
    <property type="term" value="F:monoatomic anion transmembrane transporter activity"/>
    <property type="evidence" value="ECO:0007669"/>
    <property type="project" value="InterPro"/>
</dbReference>
<feature type="non-terminal residue" evidence="2">
    <location>
        <position position="1"/>
    </location>
</feature>
<dbReference type="Proteomes" id="UP000678393">
    <property type="component" value="Unassembled WGS sequence"/>
</dbReference>
<dbReference type="InterPro" id="IPR003020">
    <property type="entry name" value="HCO3_transpt_euk"/>
</dbReference>
<dbReference type="PANTHER" id="PTHR11453">
    <property type="entry name" value="ANION EXCHANGE PROTEIN"/>
    <property type="match status" value="1"/>
</dbReference>
<gene>
    <name evidence="2" type="ORF">CUNI_LOCUS20149</name>
</gene>
<evidence type="ECO:0000313" key="3">
    <source>
        <dbReference type="Proteomes" id="UP000678393"/>
    </source>
</evidence>
<feature type="non-terminal residue" evidence="2">
    <location>
        <position position="328"/>
    </location>
</feature>
<dbReference type="Pfam" id="PF07565">
    <property type="entry name" value="Band_3_cyto"/>
    <property type="match status" value="1"/>
</dbReference>
<sequence>VFVELDELHFGGEDMMEWREKARWIKFEEDVEEGAERWGKPHVASLSFHSLLELRRGLEKGTLLLDLEATDLTSIIHNVVENMVIRDLVEEEVRGKLLRTLLLKHKHQQHDKGLLNSISQSSFGSTIGLNKSPSQGSVADKKHKDSKGAAKLEMVKVDVDNNMTDKQTGGIHIGITPVEQKKHVQDIMKRIPKGAEASTVLVGQVDFLKAPAMAFVRLSEGRVLENLTEVPLPVRFLFILLGPEKGGMDYHEVGRSLSTLMSNQQFHEVAYRAESREELLRAINNFLDDSIVLPPGDWDHRTLLPITHMARKRALLRKQKKQQFEEEE</sequence>
<dbReference type="InterPro" id="IPR016152">
    <property type="entry name" value="PTrfase/Anion_transptr"/>
</dbReference>
<dbReference type="InterPro" id="IPR013769">
    <property type="entry name" value="Band3_cytoplasmic_dom"/>
</dbReference>
<dbReference type="GO" id="GO:0015701">
    <property type="term" value="P:bicarbonate transport"/>
    <property type="evidence" value="ECO:0007669"/>
    <property type="project" value="TreeGrafter"/>
</dbReference>
<dbReference type="FunFam" id="3.40.930.10:FF:000020">
    <property type="entry name" value="Anion exchange protein"/>
    <property type="match status" value="1"/>
</dbReference>
<reference evidence="2" key="1">
    <citation type="submission" date="2021-04" db="EMBL/GenBank/DDBJ databases">
        <authorList>
            <consortium name="Molecular Ecology Group"/>
        </authorList>
    </citation>
    <scope>NUCLEOTIDE SEQUENCE</scope>
</reference>